<proteinExistence type="predicted"/>
<evidence type="ECO:0000313" key="3">
    <source>
        <dbReference type="Proteomes" id="UP001374535"/>
    </source>
</evidence>
<dbReference type="AlphaFoldDB" id="A0AAQ3NCV7"/>
<reference evidence="2 3" key="1">
    <citation type="journal article" date="2023" name="Life. Sci Alliance">
        <title>Evolutionary insights into 3D genome organization and epigenetic landscape of Vigna mungo.</title>
        <authorList>
            <person name="Junaid A."/>
            <person name="Singh B."/>
            <person name="Bhatia S."/>
        </authorList>
    </citation>
    <scope>NUCLEOTIDE SEQUENCE [LARGE SCALE GENOMIC DNA]</scope>
    <source>
        <strain evidence="2">Urdbean</strain>
    </source>
</reference>
<dbReference type="Proteomes" id="UP001374535">
    <property type="component" value="Chromosome 6"/>
</dbReference>
<gene>
    <name evidence="2" type="ORF">V8G54_020663</name>
</gene>
<dbReference type="EMBL" id="CP144695">
    <property type="protein sequence ID" value="WVZ07317.1"/>
    <property type="molecule type" value="Genomic_DNA"/>
</dbReference>
<feature type="compositionally biased region" description="Acidic residues" evidence="1">
    <location>
        <begin position="208"/>
        <end position="224"/>
    </location>
</feature>
<feature type="compositionally biased region" description="Acidic residues" evidence="1">
    <location>
        <begin position="19"/>
        <end position="33"/>
    </location>
</feature>
<keyword evidence="3" id="KW-1185">Reference proteome</keyword>
<feature type="region of interest" description="Disordered" evidence="1">
    <location>
        <begin position="200"/>
        <end position="224"/>
    </location>
</feature>
<name>A0AAQ3NCV7_VIGMU</name>
<sequence length="224" mass="24242">MIEYNVDVGSEEVAPFAEGIEEGGEGEELDEGVPADGERIEVVVGQAEEVHGEDAVSVDVLLQERIEVEEIVGEAEEVHGEVAVSTDVHGEEVDGIEVDENDVQRTEAAEVELQTPSIEVDRAEADGIEVQANTSEVDRAEAGEVEVEAEKDGEMDDVQVGDWSSTQESDGEMDNEDGLVDIDVQCHVSESCSDLEVEVEPFLPGSDSDMDELDIDDSSWFNDD</sequence>
<organism evidence="2 3">
    <name type="scientific">Vigna mungo</name>
    <name type="common">Black gram</name>
    <name type="synonym">Phaseolus mungo</name>
    <dbReference type="NCBI Taxonomy" id="3915"/>
    <lineage>
        <taxon>Eukaryota</taxon>
        <taxon>Viridiplantae</taxon>
        <taxon>Streptophyta</taxon>
        <taxon>Embryophyta</taxon>
        <taxon>Tracheophyta</taxon>
        <taxon>Spermatophyta</taxon>
        <taxon>Magnoliopsida</taxon>
        <taxon>eudicotyledons</taxon>
        <taxon>Gunneridae</taxon>
        <taxon>Pentapetalae</taxon>
        <taxon>rosids</taxon>
        <taxon>fabids</taxon>
        <taxon>Fabales</taxon>
        <taxon>Fabaceae</taxon>
        <taxon>Papilionoideae</taxon>
        <taxon>50 kb inversion clade</taxon>
        <taxon>NPAAA clade</taxon>
        <taxon>indigoferoid/millettioid clade</taxon>
        <taxon>Phaseoleae</taxon>
        <taxon>Vigna</taxon>
    </lineage>
</organism>
<evidence type="ECO:0000256" key="1">
    <source>
        <dbReference type="SAM" id="MobiDB-lite"/>
    </source>
</evidence>
<feature type="region of interest" description="Disordered" evidence="1">
    <location>
        <begin position="133"/>
        <end position="176"/>
    </location>
</feature>
<feature type="region of interest" description="Disordered" evidence="1">
    <location>
        <begin position="15"/>
        <end position="34"/>
    </location>
</feature>
<evidence type="ECO:0000313" key="2">
    <source>
        <dbReference type="EMBL" id="WVZ07317.1"/>
    </source>
</evidence>
<protein>
    <submittedName>
        <fullName evidence="2">Uncharacterized protein</fullName>
    </submittedName>
</protein>
<feature type="compositionally biased region" description="Basic and acidic residues" evidence="1">
    <location>
        <begin position="136"/>
        <end position="152"/>
    </location>
</feature>
<accession>A0AAQ3NCV7</accession>